<comment type="similarity">
    <text evidence="9">Belongs to the MntA antitoxin family.</text>
</comment>
<evidence type="ECO:0000256" key="1">
    <source>
        <dbReference type="ARBA" id="ARBA00001946"/>
    </source>
</evidence>
<dbReference type="EMBL" id="MLAW01000047">
    <property type="protein sequence ID" value="OJJ20708.1"/>
    <property type="molecule type" value="Genomic_DNA"/>
</dbReference>
<dbReference type="GO" id="GO:0005524">
    <property type="term" value="F:ATP binding"/>
    <property type="evidence" value="ECO:0007669"/>
    <property type="project" value="UniProtKB-KW"/>
</dbReference>
<keyword evidence="8" id="KW-0460">Magnesium</keyword>
<gene>
    <name evidence="11" type="ORF">BI308_20650</name>
</gene>
<feature type="domain" description="Polymerase nucleotidyl transferase" evidence="10">
    <location>
        <begin position="21"/>
        <end position="106"/>
    </location>
</feature>
<dbReference type="Gene3D" id="3.30.460.10">
    <property type="entry name" value="Beta Polymerase, domain 2"/>
    <property type="match status" value="1"/>
</dbReference>
<protein>
    <submittedName>
        <fullName evidence="11">Nucleotidyltransferase</fullName>
    </submittedName>
</protein>
<dbReference type="Pfam" id="PF01909">
    <property type="entry name" value="NTP_transf_2"/>
    <property type="match status" value="1"/>
</dbReference>
<dbReference type="AlphaFoldDB" id="A0A1L9QLX7"/>
<evidence type="ECO:0000256" key="3">
    <source>
        <dbReference type="ARBA" id="ARBA00022679"/>
    </source>
</evidence>
<dbReference type="InterPro" id="IPR052038">
    <property type="entry name" value="Type-VII_TA_antitoxin"/>
</dbReference>
<keyword evidence="4" id="KW-0548">Nucleotidyltransferase</keyword>
<keyword evidence="12" id="KW-1185">Reference proteome</keyword>
<keyword evidence="5" id="KW-0479">Metal-binding</keyword>
<keyword evidence="3" id="KW-0808">Transferase</keyword>
<sequence length="107" mass="12032">MIGIHKTPSLTADTILESLREMFPQIQKQYQISTLGILGSYVRGEATEASDIDLLIEFQPDIRFGLIAYCQLENYLSEKLGKQVDLVTKDGLKPDVGENILKEVVYL</sequence>
<reference evidence="11" key="1">
    <citation type="submission" date="2016-10" db="EMBL/GenBank/DDBJ databases">
        <title>CRISPR-Cas defence system in Roseofilum reptotaenium: evidence of a bacteriophage-cyanobacterium arms race in the coral black band disease.</title>
        <authorList>
            <person name="Buerger P."/>
            <person name="Wood-Charlson E.M."/>
            <person name="Weynberg K.D."/>
            <person name="Willis B."/>
            <person name="Van Oppen M.J."/>
        </authorList>
    </citation>
    <scope>NUCLEOTIDE SEQUENCE [LARGE SCALE GENOMIC DNA]</scope>
    <source>
        <strain evidence="11">AO1-A</strain>
    </source>
</reference>
<dbReference type="SUPFAM" id="SSF81301">
    <property type="entry name" value="Nucleotidyltransferase"/>
    <property type="match status" value="1"/>
</dbReference>
<dbReference type="GO" id="GO:0046872">
    <property type="term" value="F:metal ion binding"/>
    <property type="evidence" value="ECO:0007669"/>
    <property type="project" value="UniProtKB-KW"/>
</dbReference>
<organism evidence="11 12">
    <name type="scientific">Roseofilum reptotaenium AO1-A</name>
    <dbReference type="NCBI Taxonomy" id="1925591"/>
    <lineage>
        <taxon>Bacteria</taxon>
        <taxon>Bacillati</taxon>
        <taxon>Cyanobacteriota</taxon>
        <taxon>Cyanophyceae</taxon>
        <taxon>Desertifilales</taxon>
        <taxon>Desertifilaceae</taxon>
        <taxon>Roseofilum</taxon>
    </lineage>
</organism>
<evidence type="ECO:0000256" key="6">
    <source>
        <dbReference type="ARBA" id="ARBA00022741"/>
    </source>
</evidence>
<evidence type="ECO:0000313" key="12">
    <source>
        <dbReference type="Proteomes" id="UP000183940"/>
    </source>
</evidence>
<evidence type="ECO:0000256" key="5">
    <source>
        <dbReference type="ARBA" id="ARBA00022723"/>
    </source>
</evidence>
<evidence type="ECO:0000256" key="4">
    <source>
        <dbReference type="ARBA" id="ARBA00022695"/>
    </source>
</evidence>
<keyword evidence="7" id="KW-0067">ATP-binding</keyword>
<keyword evidence="6" id="KW-0547">Nucleotide-binding</keyword>
<name>A0A1L9QLX7_9CYAN</name>
<dbReference type="PANTHER" id="PTHR33571">
    <property type="entry name" value="SSL8005 PROTEIN"/>
    <property type="match status" value="1"/>
</dbReference>
<evidence type="ECO:0000256" key="7">
    <source>
        <dbReference type="ARBA" id="ARBA00022840"/>
    </source>
</evidence>
<proteinExistence type="inferred from homology"/>
<evidence type="ECO:0000313" key="11">
    <source>
        <dbReference type="EMBL" id="OJJ20708.1"/>
    </source>
</evidence>
<dbReference type="PANTHER" id="PTHR33571:SF19">
    <property type="entry name" value="PROTEIN ADENYLYLTRANSFERASE MJ0128-RELATED"/>
    <property type="match status" value="1"/>
</dbReference>
<comment type="cofactor">
    <cofactor evidence="1">
        <name>Mg(2+)</name>
        <dbReference type="ChEBI" id="CHEBI:18420"/>
    </cofactor>
</comment>
<dbReference type="InterPro" id="IPR043519">
    <property type="entry name" value="NT_sf"/>
</dbReference>
<comment type="caution">
    <text evidence="11">The sequence shown here is derived from an EMBL/GenBank/DDBJ whole genome shotgun (WGS) entry which is preliminary data.</text>
</comment>
<dbReference type="GO" id="GO:0016779">
    <property type="term" value="F:nucleotidyltransferase activity"/>
    <property type="evidence" value="ECO:0007669"/>
    <property type="project" value="UniProtKB-KW"/>
</dbReference>
<evidence type="ECO:0000256" key="8">
    <source>
        <dbReference type="ARBA" id="ARBA00022842"/>
    </source>
</evidence>
<accession>A0A1L9QLX7</accession>
<dbReference type="InterPro" id="IPR002934">
    <property type="entry name" value="Polymerase_NTP_transf_dom"/>
</dbReference>
<evidence type="ECO:0000256" key="9">
    <source>
        <dbReference type="ARBA" id="ARBA00038276"/>
    </source>
</evidence>
<keyword evidence="2" id="KW-1277">Toxin-antitoxin system</keyword>
<dbReference type="CDD" id="cd05403">
    <property type="entry name" value="NT_KNTase_like"/>
    <property type="match status" value="1"/>
</dbReference>
<dbReference type="Proteomes" id="UP000183940">
    <property type="component" value="Unassembled WGS sequence"/>
</dbReference>
<dbReference type="STRING" id="1925591.BI308_20650"/>
<evidence type="ECO:0000259" key="10">
    <source>
        <dbReference type="Pfam" id="PF01909"/>
    </source>
</evidence>
<evidence type="ECO:0000256" key="2">
    <source>
        <dbReference type="ARBA" id="ARBA00022649"/>
    </source>
</evidence>